<gene>
    <name evidence="3" type="ORF">PMG11_01713</name>
</gene>
<proteinExistence type="predicted"/>
<protein>
    <recommendedName>
        <fullName evidence="5">SH3 domain-containing protein</fullName>
    </recommendedName>
</protein>
<accession>A0A0F7TG31</accession>
<organism evidence="3 4">
    <name type="scientific">Penicillium brasilianum</name>
    <dbReference type="NCBI Taxonomy" id="104259"/>
    <lineage>
        <taxon>Eukaryota</taxon>
        <taxon>Fungi</taxon>
        <taxon>Dikarya</taxon>
        <taxon>Ascomycota</taxon>
        <taxon>Pezizomycotina</taxon>
        <taxon>Eurotiomycetes</taxon>
        <taxon>Eurotiomycetidae</taxon>
        <taxon>Eurotiales</taxon>
        <taxon>Aspergillaceae</taxon>
        <taxon>Penicillium</taxon>
    </lineage>
</organism>
<keyword evidence="2" id="KW-0732">Signal</keyword>
<feature type="compositionally biased region" description="Polar residues" evidence="1">
    <location>
        <begin position="180"/>
        <end position="197"/>
    </location>
</feature>
<dbReference type="EMBL" id="CDHK01000002">
    <property type="protein sequence ID" value="CEJ55455.1"/>
    <property type="molecule type" value="Genomic_DNA"/>
</dbReference>
<dbReference type="Proteomes" id="UP000042958">
    <property type="component" value="Unassembled WGS sequence"/>
</dbReference>
<evidence type="ECO:0000256" key="2">
    <source>
        <dbReference type="SAM" id="SignalP"/>
    </source>
</evidence>
<evidence type="ECO:0000256" key="1">
    <source>
        <dbReference type="SAM" id="MobiDB-lite"/>
    </source>
</evidence>
<evidence type="ECO:0000313" key="3">
    <source>
        <dbReference type="EMBL" id="CEJ55455.1"/>
    </source>
</evidence>
<dbReference type="OrthoDB" id="4526763at2759"/>
<sequence>MALRLLLQLLLVLFSVAGCSNQPIDPIDTEVPLRSSGRLALVSNFRLTNIPGGILSITPTYRNSTMQQTCGHRENLPGVLGSSPGGHSENMTSTATFDTQIPTGLRARHPDTSSTFSTLSPSSNSTQKLSTDDKSIESTVTVVHAEKSSTCNDMSARSLAKISADDTFVYDPRKRSSSIEVQLSEASWSSSSNPTKKLSTDNKSIESTVTVVHAEKSSNCKDMSARSLAKASVDDTLVYDPRKRSSSIKVHLSEAGGSLSSNHTQKLSTDDKSVESTVTVVHAEKSSNCKDMSARSLAKASADDIFVYDPRKHSSSIEVHLSEASGSPMTSPLMSVETAEQKGKSVTLGPCPCEQEDCTMSIPHVTTCPTAVDSIGRKGMSTALGPCPCGEDDCMASSSKIITRPTQPYEHDGQNRRGLFSSGWPLGQAKPMDPCTLVGTSTTQSIDLIGQEANAGAFDHCPCGQNNCIIPRPQVTSTPAPDGSFEQKEEAPALENRPSGPDDCTLQCPPATTPKQKSTDLAISIPKDVPDDQKAERPSPLGWYRTTLRNKPVDCDYLKSCQDIRAEPDDDYARWGWSIQEGSLVIGINPAYVVPTEGVQPSDQLELKEGALYVVQQIYGDMWALCLEISTTKPHGGGIPGAPNEVVGLGFVPLCAVTLAANYSTFLERRREYRRNSGTVLLTPSNGARVMPPVRIQSLAVSREIHWQITKGQNNFVSKGAYKICGKFRPIGEDDPAYETKDRMKRLKLLVQNPRRALRNLTAKKMEVKASWVGPDSVPSQPTPCKKLVKGVHRPLNIIGGIKRLCGKICDK</sequence>
<feature type="region of interest" description="Disordered" evidence="1">
    <location>
        <begin position="180"/>
        <end position="203"/>
    </location>
</feature>
<feature type="compositionally biased region" description="Low complexity" evidence="1">
    <location>
        <begin position="112"/>
        <end position="126"/>
    </location>
</feature>
<evidence type="ECO:0000313" key="4">
    <source>
        <dbReference type="Proteomes" id="UP000042958"/>
    </source>
</evidence>
<feature type="chain" id="PRO_5002522676" description="SH3 domain-containing protein" evidence="2">
    <location>
        <begin position="22"/>
        <end position="812"/>
    </location>
</feature>
<feature type="region of interest" description="Disordered" evidence="1">
    <location>
        <begin position="104"/>
        <end position="135"/>
    </location>
</feature>
<keyword evidence="4" id="KW-1185">Reference proteome</keyword>
<evidence type="ECO:0008006" key="5">
    <source>
        <dbReference type="Google" id="ProtNLM"/>
    </source>
</evidence>
<name>A0A0F7TG31_PENBI</name>
<feature type="compositionally biased region" description="Polar residues" evidence="1">
    <location>
        <begin position="258"/>
        <end position="267"/>
    </location>
</feature>
<dbReference type="PROSITE" id="PS51257">
    <property type="entry name" value="PROKAR_LIPOPROTEIN"/>
    <property type="match status" value="1"/>
</dbReference>
<reference evidence="4" key="1">
    <citation type="journal article" date="2015" name="Genome Announc.">
        <title>Draft genome sequence of the fungus Penicillium brasilianum MG11.</title>
        <authorList>
            <person name="Horn F."/>
            <person name="Linde J."/>
            <person name="Mattern D.J."/>
            <person name="Walther G."/>
            <person name="Guthke R."/>
            <person name="Brakhage A.A."/>
            <person name="Valiante V."/>
        </authorList>
    </citation>
    <scope>NUCLEOTIDE SEQUENCE [LARGE SCALE GENOMIC DNA]</scope>
    <source>
        <strain evidence="4">MG11</strain>
    </source>
</reference>
<feature type="region of interest" description="Disordered" evidence="1">
    <location>
        <begin position="474"/>
        <end position="503"/>
    </location>
</feature>
<dbReference type="AlphaFoldDB" id="A0A0F7TG31"/>
<feature type="signal peptide" evidence="2">
    <location>
        <begin position="1"/>
        <end position="21"/>
    </location>
</feature>
<feature type="region of interest" description="Disordered" evidence="1">
    <location>
        <begin position="252"/>
        <end position="273"/>
    </location>
</feature>